<reference evidence="1" key="1">
    <citation type="submission" date="2019-08" db="EMBL/GenBank/DDBJ databases">
        <title>Genome sequence of Clostridiales bacterium MT110.</title>
        <authorList>
            <person name="Cao J."/>
        </authorList>
    </citation>
    <scope>NUCLEOTIDE SEQUENCE</scope>
    <source>
        <strain evidence="1">MT110</strain>
    </source>
</reference>
<dbReference type="EMBL" id="CP042469">
    <property type="protein sequence ID" value="QOX62569.1"/>
    <property type="molecule type" value="Genomic_DNA"/>
</dbReference>
<sequence length="350" mass="39066">MIKDGIINLLKPAGMTSHDGVQFLRRLTGIKRIGHTGTLDPMAVGVLPLCIGSAARITEYLDLDYKKYRCEMQLGLETDTQDIWGTAIQDRREAGFPERAKVEEALFRLRGVIYQYPPGYSAVRVNGKRLYEYARQGEEVEIKARKVEIKDLTVISYDSDRGRAVFDVTCSKGTYIRTICHDTGTFLGCGAVMSSLIRTASGAFELNHTVTLEELKDNGAEPYLLPPDFPLVHFGQATVSADRGKWFANGGHLRMSEIDIIREPEFKNPSSGQEGVRDIREEYRSAYNIYLKDTSSSDQNPGTFLGVAFYSPQYKKLVGDKIFLSDRAIFDSTEASEAVEKTVQGRGDSE</sequence>
<dbReference type="EC" id="5.4.99.25" evidence="1"/>
<protein>
    <submittedName>
        <fullName evidence="1">tRNA pseudouridine(55) synthase TruB</fullName>
        <ecNumber evidence="1">5.4.99.25</ecNumber>
    </submittedName>
</protein>
<name>A0ACD1A803_9FIRM</name>
<accession>A0ACD1A803</accession>
<organism evidence="1 2">
    <name type="scientific">Anoxybacterium hadale</name>
    <dbReference type="NCBI Taxonomy" id="3408580"/>
    <lineage>
        <taxon>Bacteria</taxon>
        <taxon>Bacillati</taxon>
        <taxon>Bacillota</taxon>
        <taxon>Clostridia</taxon>
        <taxon>Peptostreptococcales</taxon>
        <taxon>Anaerovoracaceae</taxon>
        <taxon>Anoxybacterium</taxon>
    </lineage>
</organism>
<proteinExistence type="predicted"/>
<keyword evidence="2" id="KW-1185">Reference proteome</keyword>
<keyword evidence="1" id="KW-0413">Isomerase</keyword>
<dbReference type="Proteomes" id="UP000594014">
    <property type="component" value="Chromosome"/>
</dbReference>
<evidence type="ECO:0000313" key="2">
    <source>
        <dbReference type="Proteomes" id="UP000594014"/>
    </source>
</evidence>
<gene>
    <name evidence="1" type="primary">truB</name>
    <name evidence="1" type="ORF">FRZ06_04020</name>
</gene>
<evidence type="ECO:0000313" key="1">
    <source>
        <dbReference type="EMBL" id="QOX62569.1"/>
    </source>
</evidence>